<proteinExistence type="inferred from homology"/>
<dbReference type="Pfam" id="PF13155">
    <property type="entry name" value="Toprim_2"/>
    <property type="match status" value="1"/>
</dbReference>
<keyword evidence="7 12" id="KW-0863">Zinc-finger</keyword>
<dbReference type="Gene3D" id="3.40.1360.10">
    <property type="match status" value="1"/>
</dbReference>
<dbReference type="EMBL" id="JAAZNL010000027">
    <property type="protein sequence ID" value="NMB70107.1"/>
    <property type="molecule type" value="Genomic_DNA"/>
</dbReference>
<evidence type="ECO:0000256" key="6">
    <source>
        <dbReference type="ARBA" id="ARBA00022723"/>
    </source>
</evidence>
<dbReference type="SMART" id="SM00493">
    <property type="entry name" value="TOPRIM"/>
    <property type="match status" value="1"/>
</dbReference>
<dbReference type="HAMAP" id="MF_00974">
    <property type="entry name" value="DNA_primase_DnaG"/>
    <property type="match status" value="1"/>
</dbReference>
<reference evidence="16 17" key="1">
    <citation type="journal article" date="2020" name="Biotechnol. Biofuels">
        <title>New insights from the biogas microbiome by comprehensive genome-resolved metagenomics of nearly 1600 species originating from multiple anaerobic digesters.</title>
        <authorList>
            <person name="Campanaro S."/>
            <person name="Treu L."/>
            <person name="Rodriguez-R L.M."/>
            <person name="Kovalovszki A."/>
            <person name="Ziels R.M."/>
            <person name="Maus I."/>
            <person name="Zhu X."/>
            <person name="Kougias P.G."/>
            <person name="Basile A."/>
            <person name="Luo G."/>
            <person name="Schluter A."/>
            <person name="Konstantinidis K.T."/>
            <person name="Angelidaki I."/>
        </authorList>
    </citation>
    <scope>NUCLEOTIDE SEQUENCE [LARGE SCALE GENOMIC DNA]</scope>
    <source>
        <strain evidence="16">AS27yjCOA_165</strain>
    </source>
</reference>
<dbReference type="Pfam" id="PF08275">
    <property type="entry name" value="DNAG_N"/>
    <property type="match status" value="1"/>
</dbReference>
<evidence type="ECO:0000256" key="14">
    <source>
        <dbReference type="PIRSR" id="PIRSR002811-1"/>
    </source>
</evidence>
<dbReference type="InterPro" id="IPR002694">
    <property type="entry name" value="Znf_CHC2"/>
</dbReference>
<keyword evidence="1 12" id="KW-0240">DNA-directed RNA polymerase</keyword>
<dbReference type="GO" id="GO:0003899">
    <property type="term" value="F:DNA-directed RNA polymerase activity"/>
    <property type="evidence" value="ECO:0007669"/>
    <property type="project" value="UniProtKB-UniRule"/>
</dbReference>
<evidence type="ECO:0000259" key="15">
    <source>
        <dbReference type="PROSITE" id="PS50880"/>
    </source>
</evidence>
<evidence type="ECO:0000256" key="5">
    <source>
        <dbReference type="ARBA" id="ARBA00022705"/>
    </source>
</evidence>
<dbReference type="InterPro" id="IPR016136">
    <property type="entry name" value="DNA_helicase_N/primase_C"/>
</dbReference>
<dbReference type="PANTHER" id="PTHR30313:SF2">
    <property type="entry name" value="DNA PRIMASE"/>
    <property type="match status" value="1"/>
</dbReference>
<comment type="domain">
    <text evidence="12">Contains an N-terminal zinc-binding domain, a central core domain that contains the primase activity, and a C-terminal DnaB-binding domain.</text>
</comment>
<accession>A0A7X9DL41</accession>
<evidence type="ECO:0000256" key="3">
    <source>
        <dbReference type="ARBA" id="ARBA00022679"/>
    </source>
</evidence>
<dbReference type="FunFam" id="3.90.580.10:FF:000001">
    <property type="entry name" value="DNA primase"/>
    <property type="match status" value="1"/>
</dbReference>
<keyword evidence="5 12" id="KW-0235">DNA replication</keyword>
<dbReference type="Gene3D" id="3.90.980.10">
    <property type="entry name" value="DNA primase, catalytic core, N-terminal domain"/>
    <property type="match status" value="1"/>
</dbReference>
<dbReference type="GO" id="GO:1990077">
    <property type="term" value="C:primosome complex"/>
    <property type="evidence" value="ECO:0007669"/>
    <property type="project" value="UniProtKB-KW"/>
</dbReference>
<evidence type="ECO:0000256" key="7">
    <source>
        <dbReference type="ARBA" id="ARBA00022771"/>
    </source>
</evidence>
<dbReference type="InterPro" id="IPR019475">
    <property type="entry name" value="DNA_primase_DnaB-bd"/>
</dbReference>
<dbReference type="InterPro" id="IPR006171">
    <property type="entry name" value="TOPRIM_dom"/>
</dbReference>
<feature type="domain" description="Toprim" evidence="15">
    <location>
        <begin position="251"/>
        <end position="332"/>
    </location>
</feature>
<dbReference type="EC" id="2.7.7.101" evidence="12"/>
<keyword evidence="9" id="KW-0460">Magnesium</keyword>
<keyword evidence="8 12" id="KW-0862">Zinc</keyword>
<dbReference type="InterPro" id="IPR037068">
    <property type="entry name" value="DNA_primase_core_N_sf"/>
</dbReference>
<dbReference type="Gene3D" id="1.10.860.10">
    <property type="entry name" value="DNAb Helicase, Chain A"/>
    <property type="match status" value="1"/>
</dbReference>
<dbReference type="Gene3D" id="3.90.580.10">
    <property type="entry name" value="Zinc finger, CHC2-type domain"/>
    <property type="match status" value="1"/>
</dbReference>
<dbReference type="InterPro" id="IPR034151">
    <property type="entry name" value="TOPRIM_DnaG_bac"/>
</dbReference>
<keyword evidence="6 12" id="KW-0479">Metal-binding</keyword>
<keyword evidence="11 12" id="KW-0804">Transcription</keyword>
<comment type="subunit">
    <text evidence="12">Monomer. Interacts with DnaB.</text>
</comment>
<dbReference type="Pfam" id="PF01807">
    <property type="entry name" value="Zn_ribbon_DnaG"/>
    <property type="match status" value="1"/>
</dbReference>
<dbReference type="PROSITE" id="PS50880">
    <property type="entry name" value="TOPRIM"/>
    <property type="match status" value="1"/>
</dbReference>
<dbReference type="Pfam" id="PF10410">
    <property type="entry name" value="DnaB_bind"/>
    <property type="match status" value="1"/>
</dbReference>
<dbReference type="AlphaFoldDB" id="A0A7X9DL41"/>
<evidence type="ECO:0000313" key="16">
    <source>
        <dbReference type="EMBL" id="NMB70107.1"/>
    </source>
</evidence>
<evidence type="ECO:0000256" key="10">
    <source>
        <dbReference type="ARBA" id="ARBA00023125"/>
    </source>
</evidence>
<name>A0A7X9DL41_UNCKA</name>
<evidence type="ECO:0000256" key="13">
    <source>
        <dbReference type="PIRNR" id="PIRNR002811"/>
    </source>
</evidence>
<keyword evidence="3 12" id="KW-0808">Transferase</keyword>
<dbReference type="InterPro" id="IPR050219">
    <property type="entry name" value="DnaG_primase"/>
</dbReference>
<protein>
    <recommendedName>
        <fullName evidence="12 13">DNA primase</fullName>
        <ecNumber evidence="12">2.7.7.101</ecNumber>
    </recommendedName>
</protein>
<keyword evidence="4 12" id="KW-0548">Nucleotidyltransferase</keyword>
<dbReference type="InterPro" id="IPR013264">
    <property type="entry name" value="DNAG_N"/>
</dbReference>
<dbReference type="InterPro" id="IPR036977">
    <property type="entry name" value="DNA_primase_Znf_CHC2"/>
</dbReference>
<comment type="caution">
    <text evidence="16">The sequence shown here is derived from an EMBL/GenBank/DDBJ whole genome shotgun (WGS) entry which is preliminary data.</text>
</comment>
<gene>
    <name evidence="12" type="primary">dnaG</name>
    <name evidence="16" type="ORF">GYA27_02800</name>
</gene>
<evidence type="ECO:0000256" key="1">
    <source>
        <dbReference type="ARBA" id="ARBA00022478"/>
    </source>
</evidence>
<dbReference type="GO" id="GO:0003677">
    <property type="term" value="F:DNA binding"/>
    <property type="evidence" value="ECO:0007669"/>
    <property type="project" value="UniProtKB-KW"/>
</dbReference>
<keyword evidence="2 12" id="KW-0639">Primosome</keyword>
<sequence>MDAVSQIKQKLDIVDVISSYITLKKTGKNYQAICPFHSENTPSFNVSPDLQIFKCFGCGESGDMISFVEKIEGIEFPDALKILADKAGVTLEKTDFDGNSRLKQRLFYINELTARFYNYLLKSHSLGRPGLDYLTQKRKLAMATIDSFMLGYAPSSGNILLEFLKQKGVSTDEMLQAGVIVTRSDNGDFSDKFRGRVIFPLMAVDGKVVGFSGRTIFDYKPKYLNTSETLIFHKGNFVYALNKAKLAVKKEGAVLVEGNMDVIAAHQNNIENVIAASGTAVTVAQLQLISRYTKDIVLSLDADSAGINAAFRAVDLAEKLDFNIKVCVTPAGYKDLDELVRSAPEEAAGMIRSAIPAYDFFITASTKLHDKNTPEGKKKIMEDLMPKFSRIQNKVLLDHYSGEIAKQLELDKNTVFNLLSEKKPLSEVSIKYDATPQVLVENNEKPEMRTEMYYMALLLKLPYDKLKNKLSALKYTDFIDQEAQDLYGVLGAYVDSKHSFNIQDFFSFVEKPVRNLVQDLYLSGMQYDEASVDTFIREVDTLANRIKVDGVKRALKLLTEKIKLAEKENNDKLIAELTVQFNQLSKELKI</sequence>
<dbReference type="CDD" id="cd03364">
    <property type="entry name" value="TOPRIM_DnaG_primases"/>
    <property type="match status" value="1"/>
</dbReference>
<evidence type="ECO:0000256" key="9">
    <source>
        <dbReference type="ARBA" id="ARBA00022842"/>
    </source>
</evidence>
<dbReference type="GO" id="GO:0005737">
    <property type="term" value="C:cytoplasm"/>
    <property type="evidence" value="ECO:0007669"/>
    <property type="project" value="TreeGrafter"/>
</dbReference>
<comment type="function">
    <text evidence="12 13">RNA polymerase that catalyzes the synthesis of short RNA molecules used as primers for DNA polymerase during DNA replication.</text>
</comment>
<evidence type="ECO:0000256" key="2">
    <source>
        <dbReference type="ARBA" id="ARBA00022515"/>
    </source>
</evidence>
<dbReference type="SUPFAM" id="SSF56731">
    <property type="entry name" value="DNA primase core"/>
    <property type="match status" value="1"/>
</dbReference>
<evidence type="ECO:0000256" key="11">
    <source>
        <dbReference type="ARBA" id="ARBA00023163"/>
    </source>
</evidence>
<evidence type="ECO:0000256" key="12">
    <source>
        <dbReference type="HAMAP-Rule" id="MF_00974"/>
    </source>
</evidence>
<comment type="cofactor">
    <cofactor evidence="12 13 14">
        <name>Zn(2+)</name>
        <dbReference type="ChEBI" id="CHEBI:29105"/>
    </cofactor>
    <text evidence="12 13 14">Binds 1 zinc ion per monomer.</text>
</comment>
<dbReference type="GO" id="GO:0000428">
    <property type="term" value="C:DNA-directed RNA polymerase complex"/>
    <property type="evidence" value="ECO:0007669"/>
    <property type="project" value="UniProtKB-KW"/>
</dbReference>
<dbReference type="InterPro" id="IPR030846">
    <property type="entry name" value="DnaG_bac"/>
</dbReference>
<organism evidence="16 17">
    <name type="scientific">candidate division WWE3 bacterium</name>
    <dbReference type="NCBI Taxonomy" id="2053526"/>
    <lineage>
        <taxon>Bacteria</taxon>
        <taxon>Katanobacteria</taxon>
    </lineage>
</organism>
<dbReference type="SUPFAM" id="SSF57783">
    <property type="entry name" value="Zinc beta-ribbon"/>
    <property type="match status" value="1"/>
</dbReference>
<dbReference type="GO" id="GO:0006269">
    <property type="term" value="P:DNA replication, synthesis of primer"/>
    <property type="evidence" value="ECO:0007669"/>
    <property type="project" value="UniProtKB-UniRule"/>
</dbReference>
<comment type="similarity">
    <text evidence="12 13">Belongs to the DnaG primase family.</text>
</comment>
<dbReference type="PANTHER" id="PTHR30313">
    <property type="entry name" value="DNA PRIMASE"/>
    <property type="match status" value="1"/>
</dbReference>
<dbReference type="SMART" id="SM00400">
    <property type="entry name" value="ZnF_CHCC"/>
    <property type="match status" value="1"/>
</dbReference>
<dbReference type="Proteomes" id="UP000526033">
    <property type="component" value="Unassembled WGS sequence"/>
</dbReference>
<evidence type="ECO:0000256" key="4">
    <source>
        <dbReference type="ARBA" id="ARBA00022695"/>
    </source>
</evidence>
<dbReference type="InterPro" id="IPR006295">
    <property type="entry name" value="DNA_primase_DnaG"/>
</dbReference>
<dbReference type="NCBIfam" id="TIGR01391">
    <property type="entry name" value="dnaG"/>
    <property type="match status" value="1"/>
</dbReference>
<comment type="catalytic activity">
    <reaction evidence="12">
        <text>ssDNA + n NTP = ssDNA/pppN(pN)n-1 hybrid + (n-1) diphosphate.</text>
        <dbReference type="EC" id="2.7.7.101"/>
    </reaction>
</comment>
<feature type="zinc finger region" description="CHC2-type" evidence="12 14">
    <location>
        <begin position="34"/>
        <end position="58"/>
    </location>
</feature>
<dbReference type="PIRSF" id="PIRSF002811">
    <property type="entry name" value="DnaG"/>
    <property type="match status" value="1"/>
</dbReference>
<dbReference type="GO" id="GO:0008270">
    <property type="term" value="F:zinc ion binding"/>
    <property type="evidence" value="ECO:0007669"/>
    <property type="project" value="UniProtKB-UniRule"/>
</dbReference>
<evidence type="ECO:0000256" key="8">
    <source>
        <dbReference type="ARBA" id="ARBA00022833"/>
    </source>
</evidence>
<evidence type="ECO:0000313" key="17">
    <source>
        <dbReference type="Proteomes" id="UP000526033"/>
    </source>
</evidence>
<keyword evidence="10 12" id="KW-0238">DNA-binding</keyword>